<protein>
    <submittedName>
        <fullName evidence="3">Uncharacterized protein LOC112456067</fullName>
    </submittedName>
</protein>
<evidence type="ECO:0000313" key="2">
    <source>
        <dbReference type="Proteomes" id="UP000504618"/>
    </source>
</evidence>
<accession>A0A6J1PZF4</accession>
<proteinExistence type="predicted"/>
<evidence type="ECO:0000313" key="3">
    <source>
        <dbReference type="RefSeq" id="XP_024874125.1"/>
    </source>
</evidence>
<reference evidence="3" key="1">
    <citation type="submission" date="2025-08" db="UniProtKB">
        <authorList>
            <consortium name="RefSeq"/>
        </authorList>
    </citation>
    <scope>IDENTIFICATION</scope>
    <source>
        <tissue evidence="3">Whole body</tissue>
    </source>
</reference>
<feature type="coiled-coil region" evidence="1">
    <location>
        <begin position="117"/>
        <end position="144"/>
    </location>
</feature>
<organism evidence="2 3">
    <name type="scientific">Temnothorax curvispinosus</name>
    <dbReference type="NCBI Taxonomy" id="300111"/>
    <lineage>
        <taxon>Eukaryota</taxon>
        <taxon>Metazoa</taxon>
        <taxon>Ecdysozoa</taxon>
        <taxon>Arthropoda</taxon>
        <taxon>Hexapoda</taxon>
        <taxon>Insecta</taxon>
        <taxon>Pterygota</taxon>
        <taxon>Neoptera</taxon>
        <taxon>Endopterygota</taxon>
        <taxon>Hymenoptera</taxon>
        <taxon>Apocrita</taxon>
        <taxon>Aculeata</taxon>
        <taxon>Formicoidea</taxon>
        <taxon>Formicidae</taxon>
        <taxon>Myrmicinae</taxon>
        <taxon>Temnothorax</taxon>
    </lineage>
</organism>
<evidence type="ECO:0000256" key="1">
    <source>
        <dbReference type="SAM" id="Coils"/>
    </source>
</evidence>
<dbReference type="OrthoDB" id="7699845at2759"/>
<gene>
    <name evidence="3" type="primary">LOC112456067</name>
</gene>
<sequence>MSINFSKFLTSKKNTLPSTESNIITNSVPQHELHNVLTINPISVDEVRRKSSHDVSDITIKTLHNSDDAGTELTSMQFDSTTASPVCKSQRIVNHDHRYESSPTTLRRRLFVCEQTLKEKEKIIKLQKRKLNRLQKKASSFREVIEELRT</sequence>
<dbReference type="GeneID" id="112456067"/>
<keyword evidence="2" id="KW-1185">Reference proteome</keyword>
<dbReference type="AlphaFoldDB" id="A0A6J1PZF4"/>
<name>A0A6J1PZF4_9HYME</name>
<dbReference type="Proteomes" id="UP000504618">
    <property type="component" value="Unplaced"/>
</dbReference>
<keyword evidence="1" id="KW-0175">Coiled coil</keyword>
<dbReference type="RefSeq" id="XP_024874125.1">
    <property type="nucleotide sequence ID" value="XM_025018357.1"/>
</dbReference>